<reference evidence="4 5" key="1">
    <citation type="journal article" date="2018" name="J. Microbiol.">
        <title>Bacillus spongiae sp. nov., isolated from sponge of Jeju Island.</title>
        <authorList>
            <person name="Lee G.E."/>
            <person name="Im W.T."/>
            <person name="Park J.S."/>
        </authorList>
    </citation>
    <scope>NUCLEOTIDE SEQUENCE [LARGE SCALE GENOMIC DNA]</scope>
    <source>
        <strain evidence="4 5">135PIL107-10</strain>
    </source>
</reference>
<keyword evidence="5" id="KW-1185">Reference proteome</keyword>
<sequence>MSLHLITNGKQPFVQFIEIARMIDSYIDVFHIREKHLSAKELYEGVDSLLKAGISPRKVIINDRADVAASLGVRGVQLAHHSLPIEVVRATFPNLMIGCSTHSVAEGERAEKGGASFTLFGHIFESTSKPGLQPKGCDTLKAFCAEMTIPVVAIGGITPEKVESVWQQGVSGIAVMSGILESEDPVHTARAYKEAIRRVKGGYHEKNV</sequence>
<dbReference type="InterPro" id="IPR013785">
    <property type="entry name" value="Aldolase_TIM"/>
</dbReference>
<evidence type="ECO:0000256" key="2">
    <source>
        <dbReference type="ARBA" id="ARBA00022977"/>
    </source>
</evidence>
<proteinExistence type="predicted"/>
<dbReference type="SUPFAM" id="SSF51391">
    <property type="entry name" value="Thiamin phosphate synthase"/>
    <property type="match status" value="1"/>
</dbReference>
<evidence type="ECO:0000313" key="5">
    <source>
        <dbReference type="Proteomes" id="UP001312865"/>
    </source>
</evidence>
<name>A0ABU8HJI4_9BACI</name>
<evidence type="ECO:0000259" key="3">
    <source>
        <dbReference type="Pfam" id="PF02581"/>
    </source>
</evidence>
<evidence type="ECO:0000256" key="1">
    <source>
        <dbReference type="ARBA" id="ARBA00004948"/>
    </source>
</evidence>
<comment type="pathway">
    <text evidence="1">Cofactor biosynthesis; thiamine diphosphate biosynthesis.</text>
</comment>
<dbReference type="CDD" id="cd00564">
    <property type="entry name" value="TMP_TenI"/>
    <property type="match status" value="1"/>
</dbReference>
<dbReference type="Gene3D" id="3.20.20.70">
    <property type="entry name" value="Aldolase class I"/>
    <property type="match status" value="1"/>
</dbReference>
<dbReference type="RefSeq" id="WP_336588986.1">
    <property type="nucleotide sequence ID" value="NZ_JBBAXC010000029.1"/>
</dbReference>
<organism evidence="4 5">
    <name type="scientific">Bacillus spongiae</name>
    <dbReference type="NCBI Taxonomy" id="2683610"/>
    <lineage>
        <taxon>Bacteria</taxon>
        <taxon>Bacillati</taxon>
        <taxon>Bacillota</taxon>
        <taxon>Bacilli</taxon>
        <taxon>Bacillales</taxon>
        <taxon>Bacillaceae</taxon>
        <taxon>Bacillus</taxon>
    </lineage>
</organism>
<dbReference type="PANTHER" id="PTHR20857">
    <property type="entry name" value="THIAMINE-PHOSPHATE PYROPHOSPHORYLASE"/>
    <property type="match status" value="1"/>
</dbReference>
<keyword evidence="2" id="KW-0784">Thiamine biosynthesis</keyword>
<accession>A0ABU8HJI4</accession>
<dbReference type="InterPro" id="IPR022998">
    <property type="entry name" value="ThiamineP_synth_TenI"/>
</dbReference>
<dbReference type="Proteomes" id="UP001312865">
    <property type="component" value="Unassembled WGS sequence"/>
</dbReference>
<comment type="caution">
    <text evidence="4">The sequence shown here is derived from an EMBL/GenBank/DDBJ whole genome shotgun (WGS) entry which is preliminary data.</text>
</comment>
<dbReference type="InterPro" id="IPR036206">
    <property type="entry name" value="ThiamineP_synth_sf"/>
</dbReference>
<evidence type="ECO:0000313" key="4">
    <source>
        <dbReference type="EMBL" id="MEI5909546.1"/>
    </source>
</evidence>
<protein>
    <submittedName>
        <fullName evidence="4">Thiamine phosphate synthase</fullName>
    </submittedName>
</protein>
<dbReference type="EMBL" id="JBBAXC010000029">
    <property type="protein sequence ID" value="MEI5909546.1"/>
    <property type="molecule type" value="Genomic_DNA"/>
</dbReference>
<feature type="domain" description="Thiamine phosphate synthase/TenI" evidence="3">
    <location>
        <begin position="5"/>
        <end position="179"/>
    </location>
</feature>
<dbReference type="PANTHER" id="PTHR20857:SF22">
    <property type="entry name" value="THIAZOLE TAUTOMERASE"/>
    <property type="match status" value="1"/>
</dbReference>
<gene>
    <name evidence="4" type="ORF">WAK64_21205</name>
</gene>
<dbReference type="Pfam" id="PF02581">
    <property type="entry name" value="TMP-TENI"/>
    <property type="match status" value="1"/>
</dbReference>